<proteinExistence type="predicted"/>
<evidence type="ECO:0000313" key="1">
    <source>
        <dbReference type="EMBL" id="NMH77745.1"/>
    </source>
</evidence>
<comment type="caution">
    <text evidence="1">The sequence shown here is derived from an EMBL/GenBank/DDBJ whole genome shotgun (WGS) entry which is preliminary data.</text>
</comment>
<keyword evidence="2" id="KW-1185">Reference proteome</keyword>
<accession>A0ABX1RBI4</accession>
<organism evidence="1 2">
    <name type="scientific">Pseudonocardia xinjiangensis</name>
    <dbReference type="NCBI Taxonomy" id="75289"/>
    <lineage>
        <taxon>Bacteria</taxon>
        <taxon>Bacillati</taxon>
        <taxon>Actinomycetota</taxon>
        <taxon>Actinomycetes</taxon>
        <taxon>Pseudonocardiales</taxon>
        <taxon>Pseudonocardiaceae</taxon>
        <taxon>Pseudonocardia</taxon>
    </lineage>
</organism>
<evidence type="ECO:0000313" key="2">
    <source>
        <dbReference type="Proteomes" id="UP001296706"/>
    </source>
</evidence>
<name>A0ABX1RBI4_9PSEU</name>
<reference evidence="1 2" key="1">
    <citation type="submission" date="2020-04" db="EMBL/GenBank/DDBJ databases">
        <authorList>
            <person name="Klaysubun C."/>
            <person name="Duangmal K."/>
            <person name="Lipun K."/>
        </authorList>
    </citation>
    <scope>NUCLEOTIDE SEQUENCE [LARGE SCALE GENOMIC DNA]</scope>
    <source>
        <strain evidence="1 2">JCM 11839</strain>
    </source>
</reference>
<protein>
    <recommendedName>
        <fullName evidence="3">DUF1349 domain-containing protein</fullName>
    </recommendedName>
</protein>
<dbReference type="RefSeq" id="WP_169395817.1">
    <property type="nucleotide sequence ID" value="NZ_BAAAJH010000007.1"/>
</dbReference>
<dbReference type="Proteomes" id="UP001296706">
    <property type="component" value="Unassembled WGS sequence"/>
</dbReference>
<evidence type="ECO:0008006" key="3">
    <source>
        <dbReference type="Google" id="ProtNLM"/>
    </source>
</evidence>
<dbReference type="EMBL" id="JAAXKY010000029">
    <property type="protein sequence ID" value="NMH77745.1"/>
    <property type="molecule type" value="Genomic_DNA"/>
</dbReference>
<sequence length="151" mass="17211">MTELKATRKAFWGNDYEITIDGRSLTRWDARTWRTGGTFELDGRGFEVRTNFSASRYELTDHTVGAEVAVAARAGRKHWKIEAESRTYEFERASFWRLEERLMIDGRPAGSIRRAHLQADDTVATLPDLPRHVQVFALLVVLSGWDLAANA</sequence>
<gene>
    <name evidence="1" type="ORF">HF577_11700</name>
</gene>